<comment type="caution">
    <text evidence="2">The sequence shown here is derived from an EMBL/GenBank/DDBJ whole genome shotgun (WGS) entry which is preliminary data.</text>
</comment>
<keyword evidence="3" id="KW-1185">Reference proteome</keyword>
<keyword evidence="1" id="KW-0812">Transmembrane</keyword>
<dbReference type="EMBL" id="LAVV01006820">
    <property type="protein sequence ID" value="KNZ58164.1"/>
    <property type="molecule type" value="Genomic_DNA"/>
</dbReference>
<organism evidence="2 3">
    <name type="scientific">Puccinia sorghi</name>
    <dbReference type="NCBI Taxonomy" id="27349"/>
    <lineage>
        <taxon>Eukaryota</taxon>
        <taxon>Fungi</taxon>
        <taxon>Dikarya</taxon>
        <taxon>Basidiomycota</taxon>
        <taxon>Pucciniomycotina</taxon>
        <taxon>Pucciniomycetes</taxon>
        <taxon>Pucciniales</taxon>
        <taxon>Pucciniaceae</taxon>
        <taxon>Puccinia</taxon>
    </lineage>
</organism>
<evidence type="ECO:0000313" key="3">
    <source>
        <dbReference type="Proteomes" id="UP000037035"/>
    </source>
</evidence>
<feature type="transmembrane region" description="Helical" evidence="1">
    <location>
        <begin position="263"/>
        <end position="280"/>
    </location>
</feature>
<name>A0A0L6VBS2_9BASI</name>
<reference evidence="2 3" key="1">
    <citation type="submission" date="2015-08" db="EMBL/GenBank/DDBJ databases">
        <title>Next Generation Sequencing and Analysis of the Genome of Puccinia sorghi L Schw, the Causal Agent of Maize Common Rust.</title>
        <authorList>
            <person name="Rochi L."/>
            <person name="Burguener G."/>
            <person name="Darino M."/>
            <person name="Turjanski A."/>
            <person name="Kreff E."/>
            <person name="Dieguez M.J."/>
            <person name="Sacco F."/>
        </authorList>
    </citation>
    <scope>NUCLEOTIDE SEQUENCE [LARGE SCALE GENOMIC DNA]</scope>
    <source>
        <strain evidence="2 3">RO10H11247</strain>
    </source>
</reference>
<evidence type="ECO:0000256" key="1">
    <source>
        <dbReference type="SAM" id="Phobius"/>
    </source>
</evidence>
<sequence>MKWEQIVFISSRIILNGLNKTAHKWKKYVKFYQIMIKEYVKKSRLFNLIFVHLISQTNQGIKLRNKCNKRVDMKALTCNDILEIAINNFKKIHDNTNDSPPQRLIFGQSQFFFWQVTSFYLRQTKTVKISENISEISNLTIEIMQFNFIKSKGNDLQEFLTRICAYFKYLKISLVGIYHLIINLLHCVPKSHLPSNKIDFHILIFGNSYKAFNVGLGYRRDTDVDRDGISHGYVMEPPYWRFLTFFPGDSHVPQKILLLKKAFHLWSATVSVIFILILGLRLFNMFHFFFSFMIFIFRVVGAAVVEFGQIWGAGQDLVDLGFIFFRECLFGGSVVGCSQCWCGFYGVEDIEADIRKFGGLIRVFDPRPINPTQNFLSATHTPFQGGF</sequence>
<evidence type="ECO:0000313" key="2">
    <source>
        <dbReference type="EMBL" id="KNZ58164.1"/>
    </source>
</evidence>
<protein>
    <submittedName>
        <fullName evidence="2">Uncharacterized protein</fullName>
    </submittedName>
</protein>
<gene>
    <name evidence="2" type="ORF">VP01_1985g1</name>
</gene>
<keyword evidence="1" id="KW-0472">Membrane</keyword>
<feature type="transmembrane region" description="Helical" evidence="1">
    <location>
        <begin position="286"/>
        <end position="305"/>
    </location>
</feature>
<accession>A0A0L6VBS2</accession>
<dbReference type="Proteomes" id="UP000037035">
    <property type="component" value="Unassembled WGS sequence"/>
</dbReference>
<proteinExistence type="predicted"/>
<keyword evidence="1" id="KW-1133">Transmembrane helix</keyword>
<dbReference type="VEuPathDB" id="FungiDB:VP01_1985g1"/>
<dbReference type="AlphaFoldDB" id="A0A0L6VBS2"/>